<keyword evidence="1" id="KW-0812">Transmembrane</keyword>
<evidence type="ECO:0000256" key="1">
    <source>
        <dbReference type="SAM" id="Phobius"/>
    </source>
</evidence>
<feature type="transmembrane region" description="Helical" evidence="1">
    <location>
        <begin position="258"/>
        <end position="278"/>
    </location>
</feature>
<evidence type="ECO:0000313" key="2">
    <source>
        <dbReference type="EMBL" id="CAD8461831.1"/>
    </source>
</evidence>
<dbReference type="AlphaFoldDB" id="A0A6T6Y902"/>
<feature type="transmembrane region" description="Helical" evidence="1">
    <location>
        <begin position="160"/>
        <end position="184"/>
    </location>
</feature>
<keyword evidence="1" id="KW-0472">Membrane</keyword>
<accession>A0A6T6Y902</accession>
<gene>
    <name evidence="2" type="ORF">LAMO00422_LOCUS20791</name>
    <name evidence="3" type="ORF">LAMO00422_LOCUS20792</name>
</gene>
<dbReference type="EMBL" id="HBEM01030532">
    <property type="protein sequence ID" value="CAD8461831.1"/>
    <property type="molecule type" value="Transcribed_RNA"/>
</dbReference>
<feature type="transmembrane region" description="Helical" evidence="1">
    <location>
        <begin position="6"/>
        <end position="28"/>
    </location>
</feature>
<sequence length="284" mass="30652">MKSTKSVSIWTTSIGIILASISLLGIFGSTGFQWSYGKSTFVFQSPVVAGDESCFLHMSAGLAQFQIQVVGCDIVINTHNLQIFNVDKTETLFYAGTLCREGASHSEVNFCDRCMLSGLVSVCSIVLGVMFGFGGLHYLATTDNAEGRNDDRSTLERGRLFRLLTLFLFFCSWASWMSYANVALLDVMKSNFSSERVGLAFKLQTPTQIETLSTGALLALAATVIIGFGLMVEAVATLDFGLGLGLGLGSGSGLDLGFGLRLVYLISLPLISAFFFSLRLSRLK</sequence>
<proteinExistence type="predicted"/>
<name>A0A6T6Y902_9EUKA</name>
<organism evidence="3">
    <name type="scientific">Amorphochlora amoebiformis</name>
    <dbReference type="NCBI Taxonomy" id="1561963"/>
    <lineage>
        <taxon>Eukaryota</taxon>
        <taxon>Sar</taxon>
        <taxon>Rhizaria</taxon>
        <taxon>Cercozoa</taxon>
        <taxon>Chlorarachniophyceae</taxon>
        <taxon>Amorphochlora</taxon>
    </lineage>
</organism>
<feature type="transmembrane region" description="Helical" evidence="1">
    <location>
        <begin position="216"/>
        <end position="238"/>
    </location>
</feature>
<keyword evidence="1" id="KW-1133">Transmembrane helix</keyword>
<evidence type="ECO:0000313" key="3">
    <source>
        <dbReference type="EMBL" id="CAD8461832.1"/>
    </source>
</evidence>
<dbReference type="EMBL" id="HBEM01030533">
    <property type="protein sequence ID" value="CAD8461832.1"/>
    <property type="molecule type" value="Transcribed_RNA"/>
</dbReference>
<reference evidence="3" key="1">
    <citation type="submission" date="2021-01" db="EMBL/GenBank/DDBJ databases">
        <authorList>
            <person name="Corre E."/>
            <person name="Pelletier E."/>
            <person name="Niang G."/>
            <person name="Scheremetjew M."/>
            <person name="Finn R."/>
            <person name="Kale V."/>
            <person name="Holt S."/>
            <person name="Cochrane G."/>
            <person name="Meng A."/>
            <person name="Brown T."/>
            <person name="Cohen L."/>
        </authorList>
    </citation>
    <scope>NUCLEOTIDE SEQUENCE</scope>
    <source>
        <strain evidence="3">CCMP2058</strain>
    </source>
</reference>
<feature type="transmembrane region" description="Helical" evidence="1">
    <location>
        <begin position="119"/>
        <end position="140"/>
    </location>
</feature>
<protein>
    <submittedName>
        <fullName evidence="3">Uncharacterized protein</fullName>
    </submittedName>
</protein>